<evidence type="ECO:0000256" key="2">
    <source>
        <dbReference type="NCBIfam" id="TIGR00922"/>
    </source>
</evidence>
<dbReference type="GO" id="GO:0031564">
    <property type="term" value="P:transcription antitermination"/>
    <property type="evidence" value="ECO:0007669"/>
    <property type="project" value="UniProtKB-UniRule"/>
</dbReference>
<dbReference type="RefSeq" id="WP_059349293.1">
    <property type="nucleotide sequence ID" value="NZ_CP013988.1"/>
</dbReference>
<evidence type="ECO:0000313" key="4">
    <source>
        <dbReference type="EMBL" id="QOQ79270.1"/>
    </source>
</evidence>
<dbReference type="Proteomes" id="UP000595091">
    <property type="component" value="Chromosome"/>
</dbReference>
<evidence type="ECO:0000313" key="5">
    <source>
        <dbReference type="Proteomes" id="UP000595091"/>
    </source>
</evidence>
<dbReference type="PANTHER" id="PTHR30265:SF2">
    <property type="entry name" value="TRANSCRIPTION TERMINATION_ANTITERMINATION PROTEIN NUSG"/>
    <property type="match status" value="1"/>
</dbReference>
<dbReference type="InterPro" id="IPR006645">
    <property type="entry name" value="NGN-like_dom"/>
</dbReference>
<dbReference type="SMART" id="SM00738">
    <property type="entry name" value="NGN"/>
    <property type="match status" value="1"/>
</dbReference>
<name>A0A0U4WKF3_9LACT</name>
<comment type="similarity">
    <text evidence="1 3">Belongs to the NusG family.</text>
</comment>
<dbReference type="FunFam" id="3.30.70.940:FF:000002">
    <property type="entry name" value="Transcription termination/antitermination protein NusG"/>
    <property type="match status" value="1"/>
</dbReference>
<protein>
    <recommendedName>
        <fullName evidence="1 2">Transcription termination/antitermination protein NusG</fullName>
    </recommendedName>
</protein>
<evidence type="ECO:0000256" key="1">
    <source>
        <dbReference type="HAMAP-Rule" id="MF_00948"/>
    </source>
</evidence>
<dbReference type="InterPro" id="IPR043425">
    <property type="entry name" value="NusG-like"/>
</dbReference>
<dbReference type="PRINTS" id="PR00338">
    <property type="entry name" value="NUSGTNSCPFCT"/>
</dbReference>
<dbReference type="InterPro" id="IPR001062">
    <property type="entry name" value="Transcrpt_antiterm_NusG"/>
</dbReference>
<dbReference type="CDD" id="cd09891">
    <property type="entry name" value="NGN_Bact_1"/>
    <property type="match status" value="1"/>
</dbReference>
<keyword evidence="1 3" id="KW-0805">Transcription regulation</keyword>
<organism evidence="4 5">
    <name type="scientific">Aerococcus urinaeequi</name>
    <dbReference type="NCBI Taxonomy" id="51665"/>
    <lineage>
        <taxon>Bacteria</taxon>
        <taxon>Bacillati</taxon>
        <taxon>Bacillota</taxon>
        <taxon>Bacilli</taxon>
        <taxon>Lactobacillales</taxon>
        <taxon>Aerococcaceae</taxon>
        <taxon>Aerococcus</taxon>
    </lineage>
</organism>
<dbReference type="InterPro" id="IPR014722">
    <property type="entry name" value="Rib_uL2_dom2"/>
</dbReference>
<gene>
    <name evidence="1 4" type="primary">nusG</name>
    <name evidence="4" type="ORF">IMX20_00675</name>
</gene>
<dbReference type="GO" id="GO:0006354">
    <property type="term" value="P:DNA-templated transcription elongation"/>
    <property type="evidence" value="ECO:0007669"/>
    <property type="project" value="UniProtKB-UniRule"/>
</dbReference>
<keyword evidence="1 3" id="KW-0804">Transcription</keyword>
<dbReference type="GO" id="GO:0006353">
    <property type="term" value="P:DNA-templated transcription termination"/>
    <property type="evidence" value="ECO:0007669"/>
    <property type="project" value="UniProtKB-UniRule"/>
</dbReference>
<dbReference type="NCBIfam" id="TIGR00922">
    <property type="entry name" value="nusG"/>
    <property type="match status" value="1"/>
</dbReference>
<dbReference type="CDD" id="cd06091">
    <property type="entry name" value="KOW_NusG"/>
    <property type="match status" value="1"/>
</dbReference>
<dbReference type="KEGG" id="aui:APT62_09050"/>
<keyword evidence="1 3" id="KW-0806">Transcription termination</keyword>
<sequence length="184" mass="20965">MVEEIEIGKEWYVIHTYAGYENKVKQNLEMRITSMDMEDYIYRVIVPEEEHVEKTKSGKDKIVKIKNFPGYVLVEMIMSDEAWFVVRNTPGVTGFLGSHGQGSKPTPLLPDEVRNILSSLGEGGRNRNISFDIDEVVKVIDGAFDGMEGRVQEIDAEHGKLKLTVEMFGRETLAEVDYDQVDKF</sequence>
<dbReference type="OrthoDB" id="9809075at2"/>
<dbReference type="SUPFAM" id="SSF82679">
    <property type="entry name" value="N-utilization substance G protein NusG, N-terminal domain"/>
    <property type="match status" value="1"/>
</dbReference>
<evidence type="ECO:0000256" key="3">
    <source>
        <dbReference type="RuleBase" id="RU000538"/>
    </source>
</evidence>
<dbReference type="GO" id="GO:0005829">
    <property type="term" value="C:cytosol"/>
    <property type="evidence" value="ECO:0007669"/>
    <property type="project" value="TreeGrafter"/>
</dbReference>
<comment type="function">
    <text evidence="1 3">Participates in transcription elongation, termination and antitermination.</text>
</comment>
<dbReference type="Pfam" id="PF02357">
    <property type="entry name" value="NusG"/>
    <property type="match status" value="1"/>
</dbReference>
<dbReference type="Gene3D" id="3.30.70.940">
    <property type="entry name" value="NusG, N-terminal domain"/>
    <property type="match status" value="1"/>
</dbReference>
<dbReference type="GO" id="GO:0032784">
    <property type="term" value="P:regulation of DNA-templated transcription elongation"/>
    <property type="evidence" value="ECO:0007669"/>
    <property type="project" value="InterPro"/>
</dbReference>
<dbReference type="InterPro" id="IPR047050">
    <property type="entry name" value="NGN"/>
</dbReference>
<keyword evidence="1 3" id="KW-0889">Transcription antitermination</keyword>
<proteinExistence type="inferred from homology"/>
<reference evidence="4 5" key="1">
    <citation type="submission" date="2020-10" db="EMBL/GenBank/DDBJ databases">
        <title>Plasmid carrying two tetracycline resistance determinant.</title>
        <authorList>
            <person name="Yang Q."/>
        </authorList>
    </citation>
    <scope>NUCLEOTIDE SEQUENCE [LARGE SCALE GENOMIC DNA]</scope>
    <source>
        <strain evidence="4 5">T43</strain>
    </source>
</reference>
<dbReference type="SUPFAM" id="SSF50104">
    <property type="entry name" value="Translation proteins SH3-like domain"/>
    <property type="match status" value="1"/>
</dbReference>
<dbReference type="InterPro" id="IPR008991">
    <property type="entry name" value="Translation_prot_SH3-like_sf"/>
</dbReference>
<dbReference type="InterPro" id="IPR036735">
    <property type="entry name" value="NGN_dom_sf"/>
</dbReference>
<dbReference type="EMBL" id="CP063065">
    <property type="protein sequence ID" value="QOQ79270.1"/>
    <property type="molecule type" value="Genomic_DNA"/>
</dbReference>
<dbReference type="PANTHER" id="PTHR30265">
    <property type="entry name" value="RHO-INTERACTING TRANSCRIPTION TERMINATION FACTOR NUSG"/>
    <property type="match status" value="1"/>
</dbReference>
<dbReference type="Gene3D" id="2.30.30.30">
    <property type="match status" value="1"/>
</dbReference>
<dbReference type="AlphaFoldDB" id="A0A0U4WKF3"/>
<accession>A0A0U4WKF3</accession>
<dbReference type="HAMAP" id="MF_00948">
    <property type="entry name" value="NusG"/>
    <property type="match status" value="1"/>
</dbReference>